<dbReference type="SUPFAM" id="SSF46785">
    <property type="entry name" value="Winged helix' DNA-binding domain"/>
    <property type="match status" value="1"/>
</dbReference>
<evidence type="ECO:0000313" key="8">
    <source>
        <dbReference type="EMBL" id="PTU28230.1"/>
    </source>
</evidence>
<dbReference type="InterPro" id="IPR030855">
    <property type="entry name" value="Bifunct_BirA"/>
</dbReference>
<feature type="DNA-binding region" description="H-T-H motif" evidence="6">
    <location>
        <begin position="25"/>
        <end position="44"/>
    </location>
</feature>
<keyword evidence="6" id="KW-0238">DNA-binding</keyword>
<dbReference type="InterPro" id="IPR004408">
    <property type="entry name" value="Biotin_CoA_COase_ligase"/>
</dbReference>
<feature type="binding site" evidence="6">
    <location>
        <begin position="92"/>
        <end position="94"/>
    </location>
    <ligand>
        <name>biotin</name>
        <dbReference type="ChEBI" id="CHEBI:57586"/>
    </ligand>
</feature>
<dbReference type="GO" id="GO:0005524">
    <property type="term" value="F:ATP binding"/>
    <property type="evidence" value="ECO:0007669"/>
    <property type="project" value="UniProtKB-UniRule"/>
</dbReference>
<keyword evidence="6" id="KW-0805">Transcription regulation</keyword>
<dbReference type="RefSeq" id="WP_107941817.1">
    <property type="nucleotide sequence ID" value="NZ_QANS01000010.1"/>
</dbReference>
<dbReference type="OrthoDB" id="9807064at2"/>
<evidence type="ECO:0000259" key="7">
    <source>
        <dbReference type="PROSITE" id="PS51733"/>
    </source>
</evidence>
<evidence type="ECO:0000256" key="4">
    <source>
        <dbReference type="ARBA" id="ARBA00023267"/>
    </source>
</evidence>
<dbReference type="GO" id="GO:0003677">
    <property type="term" value="F:DNA binding"/>
    <property type="evidence" value="ECO:0007669"/>
    <property type="project" value="UniProtKB-UniRule"/>
</dbReference>
<dbReference type="Gene3D" id="1.10.10.10">
    <property type="entry name" value="Winged helix-like DNA-binding domain superfamily/Winged helix DNA-binding domain"/>
    <property type="match status" value="1"/>
</dbReference>
<evidence type="ECO:0000256" key="1">
    <source>
        <dbReference type="ARBA" id="ARBA00022598"/>
    </source>
</evidence>
<dbReference type="Proteomes" id="UP000244248">
    <property type="component" value="Unassembled WGS sequence"/>
</dbReference>
<keyword evidence="3 6" id="KW-0067">ATP-binding</keyword>
<dbReference type="GO" id="GO:0004077">
    <property type="term" value="F:biotin--[biotin carboxyl-carrier protein] ligase activity"/>
    <property type="evidence" value="ECO:0007669"/>
    <property type="project" value="UniProtKB-UniRule"/>
</dbReference>
<dbReference type="NCBIfam" id="TIGR00121">
    <property type="entry name" value="birA_ligase"/>
    <property type="match status" value="1"/>
</dbReference>
<feature type="binding site" evidence="6">
    <location>
        <begin position="118"/>
        <end position="120"/>
    </location>
    <ligand>
        <name>biotin</name>
        <dbReference type="ChEBI" id="CHEBI:57586"/>
    </ligand>
</feature>
<evidence type="ECO:0000256" key="3">
    <source>
        <dbReference type="ARBA" id="ARBA00022840"/>
    </source>
</evidence>
<dbReference type="SUPFAM" id="SSF55681">
    <property type="entry name" value="Class II aaRS and biotin synthetases"/>
    <property type="match status" value="1"/>
</dbReference>
<dbReference type="InterPro" id="IPR036388">
    <property type="entry name" value="WH-like_DNA-bd_sf"/>
</dbReference>
<protein>
    <recommendedName>
        <fullName evidence="6">Bifunctional ligase/repressor BirA</fullName>
    </recommendedName>
    <alternativeName>
        <fullName evidence="6">Biotin operon repressor</fullName>
    </alternativeName>
    <alternativeName>
        <fullName evidence="6">Biotin--[acetyl-CoA-carboxylase] ligase</fullName>
        <ecNumber evidence="6">6.3.4.15</ecNumber>
    </alternativeName>
    <alternativeName>
        <fullName evidence="6">Biotin--protein ligase</fullName>
    </alternativeName>
    <alternativeName>
        <fullName evidence="6">Biotin-[acetyl-CoA carboxylase] synthetase</fullName>
    </alternativeName>
</protein>
<comment type="similarity">
    <text evidence="6">Belongs to the biotin--protein ligase family.</text>
</comment>
<dbReference type="NCBIfam" id="NF008847">
    <property type="entry name" value="PRK11886.1-2"/>
    <property type="match status" value="1"/>
</dbReference>
<dbReference type="PROSITE" id="PS51733">
    <property type="entry name" value="BPL_LPL_CATALYTIC"/>
    <property type="match status" value="1"/>
</dbReference>
<dbReference type="HAMAP" id="MF_00978">
    <property type="entry name" value="Bifunct_BirA"/>
    <property type="match status" value="1"/>
</dbReference>
<dbReference type="Gene3D" id="3.30.930.10">
    <property type="entry name" value="Bira Bifunctional Protein, Domain 2"/>
    <property type="match status" value="1"/>
</dbReference>
<keyword evidence="6" id="KW-0678">Repressor</keyword>
<dbReference type="AlphaFoldDB" id="A0A2T5MB37"/>
<comment type="function">
    <text evidence="6">Acts both as a biotin--[acetyl-CoA-carboxylase] ligase and a biotin-operon repressor. In the presence of ATP, BirA activates biotin to form the BirA-biotinyl-5'-adenylate (BirA-bio-5'-AMP or holoBirA) complex. HoloBirA can either transfer the biotinyl moiety to the biotin carboxyl carrier protein (BCCP) subunit of acetyl-CoA carboxylase, or bind to the biotin operator site and inhibit transcription of the operon.</text>
</comment>
<dbReference type="SUPFAM" id="SSF50037">
    <property type="entry name" value="C-terminal domain of transcriptional repressors"/>
    <property type="match status" value="1"/>
</dbReference>
<gene>
    <name evidence="6" type="primary">birA</name>
    <name evidence="8" type="ORF">CJD38_17930</name>
</gene>
<dbReference type="CDD" id="cd16442">
    <property type="entry name" value="BPL"/>
    <property type="match status" value="1"/>
</dbReference>
<dbReference type="InterPro" id="IPR004143">
    <property type="entry name" value="BPL_LPL_catalytic"/>
</dbReference>
<keyword evidence="9" id="KW-1185">Reference proteome</keyword>
<comment type="caution">
    <text evidence="8">The sequence shown here is derived from an EMBL/GenBank/DDBJ whole genome shotgun (WGS) entry which is preliminary data.</text>
</comment>
<evidence type="ECO:0000313" key="9">
    <source>
        <dbReference type="Proteomes" id="UP000244248"/>
    </source>
</evidence>
<comment type="catalytic activity">
    <reaction evidence="5 6">
        <text>biotin + L-lysyl-[protein] + ATP = N(6)-biotinyl-L-lysyl-[protein] + AMP + diphosphate + H(+)</text>
        <dbReference type="Rhea" id="RHEA:11756"/>
        <dbReference type="Rhea" id="RHEA-COMP:9752"/>
        <dbReference type="Rhea" id="RHEA-COMP:10505"/>
        <dbReference type="ChEBI" id="CHEBI:15378"/>
        <dbReference type="ChEBI" id="CHEBI:29969"/>
        <dbReference type="ChEBI" id="CHEBI:30616"/>
        <dbReference type="ChEBI" id="CHEBI:33019"/>
        <dbReference type="ChEBI" id="CHEBI:57586"/>
        <dbReference type="ChEBI" id="CHEBI:83144"/>
        <dbReference type="ChEBI" id="CHEBI:456215"/>
        <dbReference type="EC" id="6.3.4.15"/>
    </reaction>
</comment>
<dbReference type="PANTHER" id="PTHR12835">
    <property type="entry name" value="BIOTIN PROTEIN LIGASE"/>
    <property type="match status" value="1"/>
</dbReference>
<feature type="binding site" evidence="6">
    <location>
        <position position="114"/>
    </location>
    <ligand>
        <name>biotin</name>
        <dbReference type="ChEBI" id="CHEBI:57586"/>
    </ligand>
</feature>
<keyword evidence="4 6" id="KW-0092">Biotin</keyword>
<dbReference type="InterPro" id="IPR045864">
    <property type="entry name" value="aa-tRNA-synth_II/BPL/LPL"/>
</dbReference>
<dbReference type="InterPro" id="IPR036390">
    <property type="entry name" value="WH_DNA-bd_sf"/>
</dbReference>
<dbReference type="EC" id="6.3.4.15" evidence="6"/>
<dbReference type="Pfam" id="PF02237">
    <property type="entry name" value="BPL_C"/>
    <property type="match status" value="1"/>
</dbReference>
<evidence type="ECO:0000256" key="6">
    <source>
        <dbReference type="HAMAP-Rule" id="MF_00978"/>
    </source>
</evidence>
<organism evidence="8 9">
    <name type="scientific">Stenotrophobium rhamnosiphilum</name>
    <dbReference type="NCBI Taxonomy" id="2029166"/>
    <lineage>
        <taxon>Bacteria</taxon>
        <taxon>Pseudomonadati</taxon>
        <taxon>Pseudomonadota</taxon>
        <taxon>Gammaproteobacteria</taxon>
        <taxon>Nevskiales</taxon>
        <taxon>Nevskiaceae</taxon>
        <taxon>Stenotrophobium</taxon>
    </lineage>
</organism>
<dbReference type="Gene3D" id="2.30.30.100">
    <property type="match status" value="1"/>
</dbReference>
<sequence length="326" mass="34898">MAVTLSEAELLNLVDALADGEWHSGEDLAAVAGITRAALSKRMEKLRDWQLDIETRTGLGYKLTAPLQRLDVAALQAAVPGVQVRVAAVTDSTNAQLLASDAEADPQVLFAEFQTAGRGRRGREWVSPFGANLYLSLAWSFPQWPPQLTALPLAVGVACARALHEVGLDAVKLKWPNDLHVDGRKLGGILIEHRAEAGGPCRVIIGIGLNVAMTGAQAQTVSQPWIGLHEALTAHGKPLVSRRDFAAALSRQLAQALKTFEQTGFNNFAADWSALDLTRDREVTVQGQQGSYNAIARGVDEQGALVVEALGQLQTIHSGEVSLRLA</sequence>
<keyword evidence="1 6" id="KW-0436">Ligase</keyword>
<dbReference type="InterPro" id="IPR003142">
    <property type="entry name" value="BPL_C"/>
</dbReference>
<dbReference type="InterPro" id="IPR008988">
    <property type="entry name" value="Transcriptional_repressor_C"/>
</dbReference>
<feature type="domain" description="BPL/LPL catalytic" evidence="7">
    <location>
        <begin position="69"/>
        <end position="261"/>
    </location>
</feature>
<dbReference type="GO" id="GO:0005737">
    <property type="term" value="C:cytoplasm"/>
    <property type="evidence" value="ECO:0007669"/>
    <property type="project" value="TreeGrafter"/>
</dbReference>
<dbReference type="GO" id="GO:0006355">
    <property type="term" value="P:regulation of DNA-templated transcription"/>
    <property type="evidence" value="ECO:0007669"/>
    <property type="project" value="UniProtKB-UniRule"/>
</dbReference>
<dbReference type="PANTHER" id="PTHR12835:SF5">
    <property type="entry name" value="BIOTIN--PROTEIN LIGASE"/>
    <property type="match status" value="1"/>
</dbReference>
<keyword evidence="6" id="KW-0804">Transcription</keyword>
<dbReference type="Pfam" id="PF03099">
    <property type="entry name" value="BPL_LplA_LipB"/>
    <property type="match status" value="1"/>
</dbReference>
<feature type="binding site" evidence="6">
    <location>
        <position position="185"/>
    </location>
    <ligand>
        <name>biotin</name>
        <dbReference type="ChEBI" id="CHEBI:57586"/>
    </ligand>
</feature>
<accession>A0A2T5MB37</accession>
<proteinExistence type="inferred from homology"/>
<name>A0A2T5MB37_9GAMM</name>
<evidence type="ECO:0000256" key="2">
    <source>
        <dbReference type="ARBA" id="ARBA00022741"/>
    </source>
</evidence>
<dbReference type="EMBL" id="QANS01000010">
    <property type="protein sequence ID" value="PTU28230.1"/>
    <property type="molecule type" value="Genomic_DNA"/>
</dbReference>
<reference evidence="8 9" key="1">
    <citation type="submission" date="2018-04" db="EMBL/GenBank/DDBJ databases">
        <title>Novel species isolated from glacier.</title>
        <authorList>
            <person name="Liu Q."/>
            <person name="Xin Y.-H."/>
        </authorList>
    </citation>
    <scope>NUCLEOTIDE SEQUENCE [LARGE SCALE GENOMIC DNA]</scope>
    <source>
        <strain evidence="8 9">GT1R17</strain>
    </source>
</reference>
<keyword evidence="2 6" id="KW-0547">Nucleotide-binding</keyword>
<evidence type="ECO:0000256" key="5">
    <source>
        <dbReference type="ARBA" id="ARBA00047846"/>
    </source>
</evidence>